<name>A0A7R8H6C5_LEPSM</name>
<dbReference type="EMBL" id="HG994582">
    <property type="protein sequence ID" value="CAF2885968.1"/>
    <property type="molecule type" value="Genomic_DNA"/>
</dbReference>
<organism evidence="1 2">
    <name type="scientific">Lepeophtheirus salmonis</name>
    <name type="common">Salmon louse</name>
    <name type="synonym">Caligus salmonis</name>
    <dbReference type="NCBI Taxonomy" id="72036"/>
    <lineage>
        <taxon>Eukaryota</taxon>
        <taxon>Metazoa</taxon>
        <taxon>Ecdysozoa</taxon>
        <taxon>Arthropoda</taxon>
        <taxon>Crustacea</taxon>
        <taxon>Multicrustacea</taxon>
        <taxon>Hexanauplia</taxon>
        <taxon>Copepoda</taxon>
        <taxon>Siphonostomatoida</taxon>
        <taxon>Caligidae</taxon>
        <taxon>Lepeophtheirus</taxon>
    </lineage>
</organism>
<evidence type="ECO:0000313" key="1">
    <source>
        <dbReference type="EMBL" id="CAF2885968.1"/>
    </source>
</evidence>
<protein>
    <submittedName>
        <fullName evidence="1">CDC42</fullName>
    </submittedName>
</protein>
<proteinExistence type="predicted"/>
<reference evidence="1" key="1">
    <citation type="submission" date="2021-02" db="EMBL/GenBank/DDBJ databases">
        <authorList>
            <person name="Bekaert M."/>
        </authorList>
    </citation>
    <scope>NUCLEOTIDE SEQUENCE</scope>
    <source>
        <strain evidence="1">IoA-00</strain>
    </source>
</reference>
<sequence length="188" mass="21377">MTNEYQRRQALAKQRKASKSIEYKKVFRNTQKGLKNNFKLVAKAIVEGPFDPVGQWTNMDPTILHEWKSIFEKESINGERSQPDCNKYGGPDALKIMNPITKYKLNRALPLCRAGKYLFGYKGAGVRNLDQRELLKHLSSKLGSGMTDKSVLKARTTSIPKIENTKKCVGLHTYLHLITYCTCIIPVD</sequence>
<gene>
    <name evidence="1" type="ORF">LSAA_7646</name>
</gene>
<dbReference type="AlphaFoldDB" id="A0A7R8H6C5"/>
<dbReference type="Proteomes" id="UP000675881">
    <property type="component" value="Chromosome 3"/>
</dbReference>
<keyword evidence="2" id="KW-1185">Reference proteome</keyword>
<evidence type="ECO:0000313" key="2">
    <source>
        <dbReference type="Proteomes" id="UP000675881"/>
    </source>
</evidence>
<accession>A0A7R8H6C5</accession>